<dbReference type="AlphaFoldDB" id="A0A506UQ71"/>
<accession>A0A506UQ71</accession>
<name>A0A506UQ71_9PROT</name>
<comment type="caution">
    <text evidence="1">The sequence shown here is derived from an EMBL/GenBank/DDBJ whole genome shotgun (WGS) entry which is preliminary data.</text>
</comment>
<dbReference type="RefSeq" id="WP_165599982.1">
    <property type="nucleotide sequence ID" value="NZ_SORZ01000001.1"/>
</dbReference>
<sequence length="139" mass="14201">MDLSKLEQAYTQYAGVAQQAFQLLENLISKMQEAAQNGDEKAGHWAAELQQVVQTLEGGQTHIGTLLQQFHGALSAFEGNSSAAASTTAAGSEAGAAGTAASGTSSHGLGGLVSDFLNSDIGKSIEQGALGKLGKMFKS</sequence>
<keyword evidence="2" id="KW-1185">Reference proteome</keyword>
<organism evidence="1 2">
    <name type="scientific">Oecophyllibacter saccharovorans</name>
    <dbReference type="NCBI Taxonomy" id="2558360"/>
    <lineage>
        <taxon>Bacteria</taxon>
        <taxon>Pseudomonadati</taxon>
        <taxon>Pseudomonadota</taxon>
        <taxon>Alphaproteobacteria</taxon>
        <taxon>Acetobacterales</taxon>
        <taxon>Acetobacteraceae</taxon>
        <taxon>Oecophyllibacter</taxon>
    </lineage>
</organism>
<protein>
    <submittedName>
        <fullName evidence="1">Uncharacterized protein</fullName>
    </submittedName>
</protein>
<evidence type="ECO:0000313" key="2">
    <source>
        <dbReference type="Proteomes" id="UP000315037"/>
    </source>
</evidence>
<reference evidence="1 2" key="1">
    <citation type="submission" date="2019-03" db="EMBL/GenBank/DDBJ databases">
        <title>The complete genome sequence of Neokomagataea sp. Jb2 NBRC113641.</title>
        <authorList>
            <person name="Chua K.-O."/>
            <person name="Chan K.-G."/>
            <person name="See-Too W.-S."/>
        </authorList>
    </citation>
    <scope>NUCLEOTIDE SEQUENCE [LARGE SCALE GENOMIC DNA]</scope>
    <source>
        <strain evidence="1 2">Jb2</strain>
    </source>
</reference>
<dbReference type="Proteomes" id="UP000315037">
    <property type="component" value="Unassembled WGS sequence"/>
</dbReference>
<gene>
    <name evidence="1" type="ORF">E3202_00265</name>
</gene>
<dbReference type="EMBL" id="SORZ01000001">
    <property type="protein sequence ID" value="TPW35464.1"/>
    <property type="molecule type" value="Genomic_DNA"/>
</dbReference>
<proteinExistence type="predicted"/>
<evidence type="ECO:0000313" key="1">
    <source>
        <dbReference type="EMBL" id="TPW35464.1"/>
    </source>
</evidence>